<accession>A0A964XQS0</accession>
<proteinExistence type="predicted"/>
<feature type="non-terminal residue" evidence="2">
    <location>
        <position position="1"/>
    </location>
</feature>
<keyword evidence="1" id="KW-0472">Membrane</keyword>
<dbReference type="Proteomes" id="UP000713222">
    <property type="component" value="Unassembled WGS sequence"/>
</dbReference>
<keyword evidence="1" id="KW-0812">Transmembrane</keyword>
<reference evidence="2" key="1">
    <citation type="submission" date="2018-10" db="EMBL/GenBank/DDBJ databases">
        <title>Iterative Subtractive Binning of Freshwater Chronoseries Metagenomes Recovers Nearly Complete Genomes from over Four Hundred Novel Species.</title>
        <authorList>
            <person name="Rodriguez-R L.M."/>
            <person name="Tsementzi D."/>
            <person name="Luo C."/>
            <person name="Konstantinidis K.T."/>
        </authorList>
    </citation>
    <scope>NUCLEOTIDE SEQUENCE</scope>
    <source>
        <strain evidence="2">WB7_6_001</strain>
    </source>
</reference>
<dbReference type="EMBL" id="RGET01000152">
    <property type="protein sequence ID" value="NBN88518.1"/>
    <property type="molecule type" value="Genomic_DNA"/>
</dbReference>
<sequence length="102" mass="11329">PFMAVYSPELMLQGLANKDISTIVVSVGYICVKAVIAILFLGIAAVGYMNARLNIFERIICAAVAILLIVAIPLTDELGFALMILFIIYRWFKFRNNKSMPT</sequence>
<evidence type="ECO:0000256" key="1">
    <source>
        <dbReference type="SAM" id="Phobius"/>
    </source>
</evidence>
<feature type="transmembrane region" description="Helical" evidence="1">
    <location>
        <begin position="55"/>
        <end position="72"/>
    </location>
</feature>
<protein>
    <submittedName>
        <fullName evidence="2">TRAP transporter permease</fullName>
    </submittedName>
</protein>
<dbReference type="AlphaFoldDB" id="A0A964XQS0"/>
<keyword evidence="1" id="KW-1133">Transmembrane helix</keyword>
<name>A0A964XQS0_9PROT</name>
<gene>
    <name evidence="2" type="ORF">EBV32_05485</name>
</gene>
<evidence type="ECO:0000313" key="2">
    <source>
        <dbReference type="EMBL" id="NBN88518.1"/>
    </source>
</evidence>
<evidence type="ECO:0000313" key="3">
    <source>
        <dbReference type="Proteomes" id="UP000713222"/>
    </source>
</evidence>
<comment type="caution">
    <text evidence="2">The sequence shown here is derived from an EMBL/GenBank/DDBJ whole genome shotgun (WGS) entry which is preliminary data.</text>
</comment>
<feature type="transmembrane region" description="Helical" evidence="1">
    <location>
        <begin position="20"/>
        <end position="48"/>
    </location>
</feature>
<organism evidence="2 3">
    <name type="scientific">Candidatus Fonsibacter lacus</name>
    <dbReference type="NCBI Taxonomy" id="2576439"/>
    <lineage>
        <taxon>Bacteria</taxon>
        <taxon>Pseudomonadati</taxon>
        <taxon>Pseudomonadota</taxon>
        <taxon>Alphaproteobacteria</taxon>
        <taxon>Candidatus Pelagibacterales</taxon>
        <taxon>Candidatus Pelagibacterales incertae sedis</taxon>
        <taxon>Candidatus Fonsibacter</taxon>
    </lineage>
</organism>
<feature type="transmembrane region" description="Helical" evidence="1">
    <location>
        <begin position="78"/>
        <end position="94"/>
    </location>
</feature>